<dbReference type="KEGG" id="dpx:DAPPUDRAFT_103888"/>
<reference evidence="2 3" key="1">
    <citation type="journal article" date="2011" name="Science">
        <title>The ecoresponsive genome of Daphnia pulex.</title>
        <authorList>
            <person name="Colbourne J.K."/>
            <person name="Pfrender M.E."/>
            <person name="Gilbert D."/>
            <person name="Thomas W.K."/>
            <person name="Tucker A."/>
            <person name="Oakley T.H."/>
            <person name="Tokishita S."/>
            <person name="Aerts A."/>
            <person name="Arnold G.J."/>
            <person name="Basu M.K."/>
            <person name="Bauer D.J."/>
            <person name="Caceres C.E."/>
            <person name="Carmel L."/>
            <person name="Casola C."/>
            <person name="Choi J.H."/>
            <person name="Detter J.C."/>
            <person name="Dong Q."/>
            <person name="Dusheyko S."/>
            <person name="Eads B.D."/>
            <person name="Frohlich T."/>
            <person name="Geiler-Samerotte K.A."/>
            <person name="Gerlach D."/>
            <person name="Hatcher P."/>
            <person name="Jogdeo S."/>
            <person name="Krijgsveld J."/>
            <person name="Kriventseva E.V."/>
            <person name="Kultz D."/>
            <person name="Laforsch C."/>
            <person name="Lindquist E."/>
            <person name="Lopez J."/>
            <person name="Manak J.R."/>
            <person name="Muller J."/>
            <person name="Pangilinan J."/>
            <person name="Patwardhan R.P."/>
            <person name="Pitluck S."/>
            <person name="Pritham E.J."/>
            <person name="Rechtsteiner A."/>
            <person name="Rho M."/>
            <person name="Rogozin I.B."/>
            <person name="Sakarya O."/>
            <person name="Salamov A."/>
            <person name="Schaack S."/>
            <person name="Shapiro H."/>
            <person name="Shiga Y."/>
            <person name="Skalitzky C."/>
            <person name="Smith Z."/>
            <person name="Souvorov A."/>
            <person name="Sung W."/>
            <person name="Tang Z."/>
            <person name="Tsuchiya D."/>
            <person name="Tu H."/>
            <person name="Vos H."/>
            <person name="Wang M."/>
            <person name="Wolf Y.I."/>
            <person name="Yamagata H."/>
            <person name="Yamada T."/>
            <person name="Ye Y."/>
            <person name="Shaw J.R."/>
            <person name="Andrews J."/>
            <person name="Crease T.J."/>
            <person name="Tang H."/>
            <person name="Lucas S.M."/>
            <person name="Robertson H.M."/>
            <person name="Bork P."/>
            <person name="Koonin E.V."/>
            <person name="Zdobnov E.M."/>
            <person name="Grigoriev I.V."/>
            <person name="Lynch M."/>
            <person name="Boore J.L."/>
        </authorList>
    </citation>
    <scope>NUCLEOTIDE SEQUENCE [LARGE SCALE GENOMIC DNA]</scope>
</reference>
<dbReference type="HOGENOM" id="CLU_515135_0_0_1"/>
<name>E9GKN9_DAPPU</name>
<dbReference type="PhylomeDB" id="E9GKN9"/>
<dbReference type="Pfam" id="PF13966">
    <property type="entry name" value="zf-RVT"/>
    <property type="match status" value="1"/>
</dbReference>
<feature type="domain" description="Reverse transcriptase zinc-binding" evidence="1">
    <location>
        <begin position="381"/>
        <end position="444"/>
    </location>
</feature>
<dbReference type="AlphaFoldDB" id="E9GKN9"/>
<evidence type="ECO:0000259" key="1">
    <source>
        <dbReference type="Pfam" id="PF13966"/>
    </source>
</evidence>
<gene>
    <name evidence="2" type="ORF">DAPPUDRAFT_103888</name>
</gene>
<dbReference type="InterPro" id="IPR026960">
    <property type="entry name" value="RVT-Znf"/>
</dbReference>
<dbReference type="EMBL" id="GL732549">
    <property type="protein sequence ID" value="EFX80024.1"/>
    <property type="molecule type" value="Genomic_DNA"/>
</dbReference>
<dbReference type="OrthoDB" id="1748554at2759"/>
<evidence type="ECO:0000313" key="2">
    <source>
        <dbReference type="EMBL" id="EFX80024.1"/>
    </source>
</evidence>
<accession>E9GKN9</accession>
<organism evidence="2 3">
    <name type="scientific">Daphnia pulex</name>
    <name type="common">Water flea</name>
    <dbReference type="NCBI Taxonomy" id="6669"/>
    <lineage>
        <taxon>Eukaryota</taxon>
        <taxon>Metazoa</taxon>
        <taxon>Ecdysozoa</taxon>
        <taxon>Arthropoda</taxon>
        <taxon>Crustacea</taxon>
        <taxon>Branchiopoda</taxon>
        <taxon>Diplostraca</taxon>
        <taxon>Cladocera</taxon>
        <taxon>Anomopoda</taxon>
        <taxon>Daphniidae</taxon>
        <taxon>Daphnia</taxon>
    </lineage>
</organism>
<evidence type="ECO:0000313" key="3">
    <source>
        <dbReference type="Proteomes" id="UP000000305"/>
    </source>
</evidence>
<dbReference type="InParanoid" id="E9GKN9"/>
<protein>
    <recommendedName>
        <fullName evidence="1">Reverse transcriptase zinc-binding domain-containing protein</fullName>
    </recommendedName>
</protein>
<sequence>MKDVRRADVIILEFCAWTNARINKGKKKLLGLGTWTLNQCPQAVVAQTVASSAGIPKFRSSIPRRNNFNQTHPKRTWSHYWITQVDNLKILGITFSSEIKTTVRDNWQSQFNIIQNILITNTHRHFTFYGRVLFIKQHVLSQLVHIAHVLPCNKTQALLLQQKCNKFLWAQRREHPPLNVLIRPRLQGGLGVTLLFQFFQSLFTRQIFKSLIHPEAIERAAAVYWLVPHLKNLLQQIIQPRFNATHSSHPYFTTALSTITDLLKAGIFTSSTVSNHRATYNHLIANLGQPGRTEVAKPDLDWASIWRWVAKMKGRNAELPRFNATHSSHPYFTTALSTITDLLKAGIFTSSTVSNHRATYNHLIANLGQPGRTEVAKPDLDWASIWRWVAKMKGRNAELVWDFNHNQLPTKMRLTSLRLSRNDQCPLCNGGQETDDHLMLLCSEKFHISLWLRIQLTKLGCQKPLKSTINGDVGNGPNKEKKLALIQSYIITVWTARIQNLTPAINEIQSLWSSLLHSKNSPQMSPSNP</sequence>
<proteinExistence type="predicted"/>
<dbReference type="Proteomes" id="UP000000305">
    <property type="component" value="Unassembled WGS sequence"/>
</dbReference>
<keyword evidence="3" id="KW-1185">Reference proteome</keyword>